<name>A0ABT5IYJ9_9NEIS</name>
<dbReference type="Pfam" id="PF00378">
    <property type="entry name" value="ECH_1"/>
    <property type="match status" value="1"/>
</dbReference>
<dbReference type="EC" id="4.2.1.17" evidence="3"/>
<dbReference type="Proteomes" id="UP001219956">
    <property type="component" value="Unassembled WGS sequence"/>
</dbReference>
<evidence type="ECO:0000256" key="1">
    <source>
        <dbReference type="ARBA" id="ARBA00005254"/>
    </source>
</evidence>
<proteinExistence type="inferred from homology"/>
<keyword evidence="2 3" id="KW-0456">Lyase</keyword>
<accession>A0ABT5IYJ9</accession>
<dbReference type="InterPro" id="IPR029045">
    <property type="entry name" value="ClpP/crotonase-like_dom_sf"/>
</dbReference>
<comment type="caution">
    <text evidence="3">The sequence shown here is derived from an EMBL/GenBank/DDBJ whole genome shotgun (WGS) entry which is preliminary data.</text>
</comment>
<dbReference type="Gene3D" id="1.10.12.10">
    <property type="entry name" value="Lyase 2-enoyl-coa Hydratase, Chain A, domain 2"/>
    <property type="match status" value="1"/>
</dbReference>
<keyword evidence="4" id="KW-1185">Reference proteome</keyword>
<sequence>MSKYIVVERLGQSAIVTINNPPANAWTLESLKALTLAMEALDADPGVRSVVLTGAGERFFSAGADLGLFADADRDSAARLIDAFAAAFNSVRQFRGVTVAAVNGFALGGGLECALACDCIVIERGAKLGLPEASVGLIPGAGGSKALTERVGVPWAKRIILGGELVNADTALRIGLAEEVVDAGLAKIVAVSLAGKVANQSRSAVLAARRLIEVSAHNTLERQLLLEKAALLELVGGDEQREGVAAFLEKRPPSWQDDD</sequence>
<dbReference type="GO" id="GO:0004300">
    <property type="term" value="F:enoyl-CoA hydratase activity"/>
    <property type="evidence" value="ECO:0007669"/>
    <property type="project" value="UniProtKB-EC"/>
</dbReference>
<dbReference type="RefSeq" id="WP_272751953.1">
    <property type="nucleotide sequence ID" value="NZ_JAQQLF010000011.1"/>
</dbReference>
<evidence type="ECO:0000313" key="3">
    <source>
        <dbReference type="EMBL" id="MDC7717640.1"/>
    </source>
</evidence>
<dbReference type="Gene3D" id="3.90.226.10">
    <property type="entry name" value="2-enoyl-CoA Hydratase, Chain A, domain 1"/>
    <property type="match status" value="1"/>
</dbReference>
<reference evidence="3 4" key="1">
    <citation type="submission" date="2023-01" db="EMBL/GenBank/DDBJ databases">
        <title>Novel species of the genus Vogesella isolated from rivers.</title>
        <authorList>
            <person name="Lu H."/>
        </authorList>
    </citation>
    <scope>NUCLEOTIDE SEQUENCE [LARGE SCALE GENOMIC DNA]</scope>
    <source>
        <strain evidence="3 4">DC21W</strain>
    </source>
</reference>
<evidence type="ECO:0000256" key="2">
    <source>
        <dbReference type="ARBA" id="ARBA00023239"/>
    </source>
</evidence>
<dbReference type="PANTHER" id="PTHR11941:SF141">
    <property type="entry name" value="ENOYL-COA HYDRATASE_ISOMERASE-RELATED"/>
    <property type="match status" value="1"/>
</dbReference>
<dbReference type="CDD" id="cd06558">
    <property type="entry name" value="crotonase-like"/>
    <property type="match status" value="1"/>
</dbReference>
<organism evidence="3 4">
    <name type="scientific">Vogesella aquatica</name>
    <dbReference type="NCBI Taxonomy" id="2984206"/>
    <lineage>
        <taxon>Bacteria</taxon>
        <taxon>Pseudomonadati</taxon>
        <taxon>Pseudomonadota</taxon>
        <taxon>Betaproteobacteria</taxon>
        <taxon>Neisseriales</taxon>
        <taxon>Chromobacteriaceae</taxon>
        <taxon>Vogesella</taxon>
    </lineage>
</organism>
<protein>
    <submittedName>
        <fullName evidence="3">Enoyl-CoA hydratase</fullName>
        <ecNumber evidence="3">4.2.1.17</ecNumber>
    </submittedName>
</protein>
<dbReference type="PANTHER" id="PTHR11941">
    <property type="entry name" value="ENOYL-COA HYDRATASE-RELATED"/>
    <property type="match status" value="1"/>
</dbReference>
<dbReference type="NCBIfam" id="NF006566">
    <property type="entry name" value="PRK09076.1"/>
    <property type="match status" value="1"/>
</dbReference>
<evidence type="ECO:0000313" key="4">
    <source>
        <dbReference type="Proteomes" id="UP001219956"/>
    </source>
</evidence>
<dbReference type="EMBL" id="JAQQLF010000011">
    <property type="protein sequence ID" value="MDC7717640.1"/>
    <property type="molecule type" value="Genomic_DNA"/>
</dbReference>
<dbReference type="InterPro" id="IPR001753">
    <property type="entry name" value="Enoyl-CoA_hydra/iso"/>
</dbReference>
<dbReference type="InterPro" id="IPR014748">
    <property type="entry name" value="Enoyl-CoA_hydra_C"/>
</dbReference>
<dbReference type="SUPFAM" id="SSF52096">
    <property type="entry name" value="ClpP/crotonase"/>
    <property type="match status" value="1"/>
</dbReference>
<comment type="similarity">
    <text evidence="1">Belongs to the enoyl-CoA hydratase/isomerase family.</text>
</comment>
<gene>
    <name evidence="3" type="ORF">PQU95_10495</name>
</gene>